<keyword evidence="8 10" id="KW-0472">Membrane</keyword>
<reference evidence="12" key="1">
    <citation type="submission" date="2013-06" db="EMBL/GenBank/DDBJ databases">
        <authorList>
            <person name="Mazano-Marin A."/>
        </authorList>
    </citation>
    <scope>NUCLEOTIDE SEQUENCE</scope>
    <source>
        <strain evidence="12">SCt-VLC</strain>
    </source>
</reference>
<gene>
    <name evidence="12" type="primary">rtn</name>
    <name evidence="12" type="ORF">SCTVLC_0977</name>
</gene>
<evidence type="ECO:0000313" key="12">
    <source>
        <dbReference type="EMBL" id="CDG47719.1"/>
    </source>
</evidence>
<accession>A0A068RD42</accession>
<keyword evidence="3" id="KW-1003">Cell membrane</keyword>
<keyword evidence="4" id="KW-0973">c-di-GMP</keyword>
<dbReference type="AlphaFoldDB" id="A0A068RD42"/>
<feature type="transmembrane region" description="Helical" evidence="10">
    <location>
        <begin position="21"/>
        <end position="40"/>
    </location>
</feature>
<keyword evidence="6" id="KW-0378">Hydrolase</keyword>
<evidence type="ECO:0000256" key="10">
    <source>
        <dbReference type="SAM" id="Phobius"/>
    </source>
</evidence>
<dbReference type="Pfam" id="PF12792">
    <property type="entry name" value="CSS-motif"/>
    <property type="match status" value="1"/>
</dbReference>
<evidence type="ECO:0000256" key="2">
    <source>
        <dbReference type="ARBA" id="ARBA00012282"/>
    </source>
</evidence>
<feature type="domain" description="EAL" evidence="11">
    <location>
        <begin position="265"/>
        <end position="518"/>
    </location>
</feature>
<protein>
    <recommendedName>
        <fullName evidence="2">cyclic-guanylate-specific phosphodiesterase</fullName>
        <ecNumber evidence="2">3.1.4.52</ecNumber>
    </recommendedName>
</protein>
<dbReference type="PROSITE" id="PS50883">
    <property type="entry name" value="EAL"/>
    <property type="match status" value="1"/>
</dbReference>
<dbReference type="Pfam" id="PF00563">
    <property type="entry name" value="EAL"/>
    <property type="match status" value="1"/>
</dbReference>
<dbReference type="SMART" id="SM00052">
    <property type="entry name" value="EAL"/>
    <property type="match status" value="1"/>
</dbReference>
<evidence type="ECO:0000256" key="9">
    <source>
        <dbReference type="ARBA" id="ARBA00034290"/>
    </source>
</evidence>
<dbReference type="PANTHER" id="PTHR33121">
    <property type="entry name" value="CYCLIC DI-GMP PHOSPHODIESTERASE PDEF"/>
    <property type="match status" value="1"/>
</dbReference>
<keyword evidence="7 10" id="KW-1133">Transmembrane helix</keyword>
<dbReference type="EMBL" id="FR904232">
    <property type="protein sequence ID" value="CDG47719.1"/>
    <property type="molecule type" value="Genomic_DNA"/>
</dbReference>
<dbReference type="OrthoDB" id="675397at2"/>
<evidence type="ECO:0000256" key="4">
    <source>
        <dbReference type="ARBA" id="ARBA00022636"/>
    </source>
</evidence>
<dbReference type="EC" id="3.1.4.52" evidence="2"/>
<dbReference type="GO" id="GO:0071111">
    <property type="term" value="F:cyclic-guanylate-specific phosphodiesterase activity"/>
    <property type="evidence" value="ECO:0007669"/>
    <property type="project" value="UniProtKB-EC"/>
</dbReference>
<dbReference type="CDD" id="cd01948">
    <property type="entry name" value="EAL"/>
    <property type="match status" value="1"/>
</dbReference>
<dbReference type="InterPro" id="IPR001633">
    <property type="entry name" value="EAL_dom"/>
</dbReference>
<feature type="transmembrane region" description="Helical" evidence="10">
    <location>
        <begin position="242"/>
        <end position="264"/>
    </location>
</feature>
<dbReference type="GO" id="GO:0005886">
    <property type="term" value="C:plasma membrane"/>
    <property type="evidence" value="ECO:0007669"/>
    <property type="project" value="UniProtKB-SubCell"/>
</dbReference>
<dbReference type="PANTHER" id="PTHR33121:SF73">
    <property type="entry name" value="CYCLIC DI-GMP PHOSPHODIESTERASE PDEN-RELATED"/>
    <property type="match status" value="1"/>
</dbReference>
<dbReference type="NCBIfam" id="NF007839">
    <property type="entry name" value="PRK10551.1"/>
    <property type="match status" value="1"/>
</dbReference>
<keyword evidence="5 10" id="KW-0812">Transmembrane</keyword>
<dbReference type="InterPro" id="IPR035919">
    <property type="entry name" value="EAL_sf"/>
</dbReference>
<comment type="subcellular location">
    <subcellularLocation>
        <location evidence="1">Cell membrane</location>
        <topology evidence="1">Multi-pass membrane protein</topology>
    </subcellularLocation>
</comment>
<dbReference type="InterPro" id="IPR024744">
    <property type="entry name" value="CSS-motif_dom"/>
</dbReference>
<comment type="catalytic activity">
    <reaction evidence="9">
        <text>3',3'-c-di-GMP + H2O = 5'-phosphoguanylyl(3'-&gt;5')guanosine + H(+)</text>
        <dbReference type="Rhea" id="RHEA:24902"/>
        <dbReference type="ChEBI" id="CHEBI:15377"/>
        <dbReference type="ChEBI" id="CHEBI:15378"/>
        <dbReference type="ChEBI" id="CHEBI:58754"/>
        <dbReference type="ChEBI" id="CHEBI:58805"/>
        <dbReference type="EC" id="3.1.4.52"/>
    </reaction>
</comment>
<evidence type="ECO:0000256" key="5">
    <source>
        <dbReference type="ARBA" id="ARBA00022692"/>
    </source>
</evidence>
<evidence type="ECO:0000259" key="11">
    <source>
        <dbReference type="PROSITE" id="PS50883"/>
    </source>
</evidence>
<dbReference type="RefSeq" id="WP_061770188.1">
    <property type="nucleotide sequence ID" value="NZ_FR904232.1"/>
</dbReference>
<dbReference type="Gene3D" id="3.20.20.450">
    <property type="entry name" value="EAL domain"/>
    <property type="match status" value="1"/>
</dbReference>
<dbReference type="InterPro" id="IPR050706">
    <property type="entry name" value="Cyclic-di-GMP_PDE-like"/>
</dbReference>
<evidence type="ECO:0000256" key="1">
    <source>
        <dbReference type="ARBA" id="ARBA00004651"/>
    </source>
</evidence>
<reference evidence="12" key="2">
    <citation type="journal article" date="2014" name="Genome Biol. Evol.">
        <title>Settling down: the genome of Serratia symbiotica from the aphid Cinara tujafilina zooms in on the process of accommodation to a cooperative intracellular life.</title>
        <authorList>
            <person name="Manzano-Marin A."/>
            <person name="Latorre A."/>
        </authorList>
    </citation>
    <scope>NUCLEOTIDE SEQUENCE</scope>
    <source>
        <strain evidence="12">SCt-VLC</strain>
    </source>
</reference>
<name>A0A068RD42_9GAMM</name>
<evidence type="ECO:0000256" key="6">
    <source>
        <dbReference type="ARBA" id="ARBA00022801"/>
    </source>
</evidence>
<organism evidence="12">
    <name type="scientific">Serratia symbiotica SCt-VLC</name>
    <dbReference type="NCBI Taxonomy" id="1347341"/>
    <lineage>
        <taxon>Bacteria</taxon>
        <taxon>Pseudomonadati</taxon>
        <taxon>Pseudomonadota</taxon>
        <taxon>Gammaproteobacteria</taxon>
        <taxon>Enterobacterales</taxon>
        <taxon>Yersiniaceae</taxon>
        <taxon>Serratia</taxon>
        <taxon>Serratia symbiotica</taxon>
    </lineage>
</organism>
<proteinExistence type="predicted"/>
<sequence length="527" mass="59556">MGLKGVLTHSMSHKQRILVKSNIAALLFFVLFTTVTLSLITRQRVQYQRTVKEHTLKTTLSYINHLVKTMQQMLPLTAKPCLSSQADITYQAAFTSGVRTFLLVKNGYAYCSSASGDLMLPLKILYPEINWNQHLDFKLQQDTPTMPGKPTVAVWLRQPDRLDTGILATLDIDLVPLLITPRYAQTPDIAIVMGDSALTTFTPNLMPVNQLPHQEADRLNINGLPLSIMFYNEKLTPEDIRLTLLGSLVLSLMIGVLCYYTLLLRQSPEQALLRGIKRNEFFIEYQPVFHTRSGTIAGLEVLIRWQHPIRGHIPPDVFILDAERSGLIVPLTRHLFRLIAKDAPQLATVLPQGAKIGLNISPAHLSTPSFNQDVYELLAQLPCNYFRLMFEITERGMVEEKNALAEFDWLHKQGIEIAIDDFGTGHSVLIYLKRFNMDYLKIDRGFVNSIGQDTVSAPVLDAVISLAKKLKILTVAEGVETAVQMRFLQERDVNFVQGYYFSKPLSIDDFIAYCNANQVFDYQAQQT</sequence>
<evidence type="ECO:0000256" key="7">
    <source>
        <dbReference type="ARBA" id="ARBA00022989"/>
    </source>
</evidence>
<dbReference type="SUPFAM" id="SSF141868">
    <property type="entry name" value="EAL domain-like"/>
    <property type="match status" value="1"/>
</dbReference>
<evidence type="ECO:0000256" key="8">
    <source>
        <dbReference type="ARBA" id="ARBA00023136"/>
    </source>
</evidence>
<evidence type="ECO:0000256" key="3">
    <source>
        <dbReference type="ARBA" id="ARBA00022475"/>
    </source>
</evidence>